<evidence type="ECO:0000256" key="1">
    <source>
        <dbReference type="ARBA" id="ARBA00022801"/>
    </source>
</evidence>
<evidence type="ECO:0000259" key="2">
    <source>
        <dbReference type="Pfam" id="PF03959"/>
    </source>
</evidence>
<dbReference type="PANTHER" id="PTHR48070">
    <property type="entry name" value="ESTERASE OVCA2"/>
    <property type="match status" value="1"/>
</dbReference>
<dbReference type="OMA" id="DYNEEPI"/>
<keyword evidence="1" id="KW-0378">Hydrolase</keyword>
<sequence length="248" mass="26976">MRFLCLPGGFGSAKALQTQLGPFCDSLQSTGDVGFFFTQGQNEVHIAPEHEGFFGPPPNYTFALADQPESIRFNLADFPKRGSPEETMNRALDLAGRPTFSNIREVVDRLIDILDTEGDIEGVIGYSEGAKIAASLIWEESRRCKMSGATPRLKCAIFICGWPPIHPVSGRHVVADDIDDDEFITIPTFHVVGAADPFLDAAMALYNMCDPDSAELFDHGGGHIVPRGKQTVDDLTGMVRDMIVSVSA</sequence>
<dbReference type="GO" id="GO:0072330">
    <property type="term" value="P:monocarboxylic acid biosynthetic process"/>
    <property type="evidence" value="ECO:0007669"/>
    <property type="project" value="UniProtKB-ARBA"/>
</dbReference>
<dbReference type="GO" id="GO:0019748">
    <property type="term" value="P:secondary metabolic process"/>
    <property type="evidence" value="ECO:0007669"/>
    <property type="project" value="TreeGrafter"/>
</dbReference>
<gene>
    <name evidence="3" type="ORF">PENDEC_c028G01143</name>
</gene>
<dbReference type="STRING" id="69771.A0A1V6NZ65"/>
<dbReference type="InterPro" id="IPR050593">
    <property type="entry name" value="LovG"/>
</dbReference>
<dbReference type="GO" id="GO:0005634">
    <property type="term" value="C:nucleus"/>
    <property type="evidence" value="ECO:0007669"/>
    <property type="project" value="TreeGrafter"/>
</dbReference>
<dbReference type="InterPro" id="IPR005645">
    <property type="entry name" value="FSH-like_dom"/>
</dbReference>
<reference evidence="4" key="1">
    <citation type="journal article" date="2017" name="Nat. Microbiol.">
        <title>Global analysis of biosynthetic gene clusters reveals vast potential of secondary metabolite production in Penicillium species.</title>
        <authorList>
            <person name="Nielsen J.C."/>
            <person name="Grijseels S."/>
            <person name="Prigent S."/>
            <person name="Ji B."/>
            <person name="Dainat J."/>
            <person name="Nielsen K.F."/>
            <person name="Frisvad J.C."/>
            <person name="Workman M."/>
            <person name="Nielsen J."/>
        </authorList>
    </citation>
    <scope>NUCLEOTIDE SEQUENCE [LARGE SCALE GENOMIC DNA]</scope>
    <source>
        <strain evidence="4">IBT 11843</strain>
    </source>
</reference>
<name>A0A1V6NZ65_PENDC</name>
<dbReference type="PANTHER" id="PTHR48070:SF4">
    <property type="entry name" value="ESTERASE ALNB"/>
    <property type="match status" value="1"/>
</dbReference>
<evidence type="ECO:0000313" key="4">
    <source>
        <dbReference type="Proteomes" id="UP000191522"/>
    </source>
</evidence>
<dbReference type="Proteomes" id="UP000191522">
    <property type="component" value="Unassembled WGS sequence"/>
</dbReference>
<dbReference type="EMBL" id="MDYL01000028">
    <property type="protein sequence ID" value="OQD69930.1"/>
    <property type="molecule type" value="Genomic_DNA"/>
</dbReference>
<proteinExistence type="predicted"/>
<dbReference type="AlphaFoldDB" id="A0A1V6NZ65"/>
<dbReference type="GO" id="GO:0016787">
    <property type="term" value="F:hydrolase activity"/>
    <property type="evidence" value="ECO:0007669"/>
    <property type="project" value="UniProtKB-KW"/>
</dbReference>
<accession>A0A1V6NZ65</accession>
<dbReference type="GO" id="GO:0005737">
    <property type="term" value="C:cytoplasm"/>
    <property type="evidence" value="ECO:0007669"/>
    <property type="project" value="TreeGrafter"/>
</dbReference>
<organism evidence="3 4">
    <name type="scientific">Penicillium decumbens</name>
    <dbReference type="NCBI Taxonomy" id="69771"/>
    <lineage>
        <taxon>Eukaryota</taxon>
        <taxon>Fungi</taxon>
        <taxon>Dikarya</taxon>
        <taxon>Ascomycota</taxon>
        <taxon>Pezizomycotina</taxon>
        <taxon>Eurotiomycetes</taxon>
        <taxon>Eurotiomycetidae</taxon>
        <taxon>Eurotiales</taxon>
        <taxon>Aspergillaceae</taxon>
        <taxon>Penicillium</taxon>
    </lineage>
</organism>
<dbReference type="InterPro" id="IPR029058">
    <property type="entry name" value="AB_hydrolase_fold"/>
</dbReference>
<dbReference type="SUPFAM" id="SSF53474">
    <property type="entry name" value="alpha/beta-Hydrolases"/>
    <property type="match status" value="1"/>
</dbReference>
<keyword evidence="4" id="KW-1185">Reference proteome</keyword>
<feature type="domain" description="Serine hydrolase" evidence="2">
    <location>
        <begin position="2"/>
        <end position="233"/>
    </location>
</feature>
<dbReference type="Gene3D" id="3.40.50.1820">
    <property type="entry name" value="alpha/beta hydrolase"/>
    <property type="match status" value="1"/>
</dbReference>
<dbReference type="Pfam" id="PF03959">
    <property type="entry name" value="FSH1"/>
    <property type="match status" value="1"/>
</dbReference>
<evidence type="ECO:0000313" key="3">
    <source>
        <dbReference type="EMBL" id="OQD69930.1"/>
    </source>
</evidence>
<dbReference type="OrthoDB" id="414698at2759"/>
<comment type="caution">
    <text evidence="3">The sequence shown here is derived from an EMBL/GenBank/DDBJ whole genome shotgun (WGS) entry which is preliminary data.</text>
</comment>
<protein>
    <recommendedName>
        <fullName evidence="2">Serine hydrolase domain-containing protein</fullName>
    </recommendedName>
</protein>
<dbReference type="GO" id="GO:0017000">
    <property type="term" value="P:antibiotic biosynthetic process"/>
    <property type="evidence" value="ECO:0007669"/>
    <property type="project" value="UniProtKB-ARBA"/>
</dbReference>